<name>B9LVQ7_HALLT</name>
<feature type="domain" description="Tyr recombinase" evidence="6">
    <location>
        <begin position="137"/>
        <end position="374"/>
    </location>
</feature>
<feature type="domain" description="Core-binding (CB)" evidence="7">
    <location>
        <begin position="13"/>
        <end position="109"/>
    </location>
</feature>
<gene>
    <name evidence="8" type="ordered locus">Hlac_3240</name>
</gene>
<evidence type="ECO:0000256" key="3">
    <source>
        <dbReference type="ARBA" id="ARBA00023172"/>
    </source>
</evidence>
<dbReference type="Pfam" id="PF00589">
    <property type="entry name" value="Phage_integrase"/>
    <property type="match status" value="1"/>
</dbReference>
<dbReference type="PANTHER" id="PTHR30349">
    <property type="entry name" value="PHAGE INTEGRASE-RELATED"/>
    <property type="match status" value="1"/>
</dbReference>
<evidence type="ECO:0000256" key="4">
    <source>
        <dbReference type="PROSITE-ProRule" id="PRU01248"/>
    </source>
</evidence>
<organism evidence="8 9">
    <name type="scientific">Halorubrum lacusprofundi (strain ATCC 49239 / DSM 5036 / JCM 8891 / ACAM 34)</name>
    <dbReference type="NCBI Taxonomy" id="416348"/>
    <lineage>
        <taxon>Archaea</taxon>
        <taxon>Methanobacteriati</taxon>
        <taxon>Methanobacteriota</taxon>
        <taxon>Stenosarchaea group</taxon>
        <taxon>Halobacteria</taxon>
        <taxon>Halobacteriales</taxon>
        <taxon>Haloferacaceae</taxon>
        <taxon>Halorubrum</taxon>
    </lineage>
</organism>
<protein>
    <submittedName>
        <fullName evidence="8">Integrase family protein</fullName>
    </submittedName>
</protein>
<sequence length="380" mass="42632">MDTDQQDASPGVQPIEDAVDEFLQRGSKSGNYKSNLEHVLTQWRTNWPGASGIETLDDVDKKVMADYATHLKRRIDARQSTTTDSDSGITISTAWAYYDNVSAFLDYCLEWDKISENPAQKAIAKDQLPERPSTVSGSQQFWSTEERRQLLDHVDRRASKAIDERGTGAVVELRDKALAYVLAFTGVRGGEILKDSRDDRRVGLRWADVNIEDNQITILGKNQQREPAPLPEQTHRPLQQLKRAVDPASDDWPVFVSLHAPSMYGVLPDGFERPDNDEQSLLDHCRTLGVVPPALSTNGARSVLKRLCEDGDIDVDGDDKYLTLHGARRGVGEKLYRERGAAAAQRTLRHADPKTTSEMYSHIETSENAENVSEVFRDER</sequence>
<dbReference type="PROSITE" id="PS51898">
    <property type="entry name" value="TYR_RECOMBINASE"/>
    <property type="match status" value="1"/>
</dbReference>
<evidence type="ECO:0000256" key="1">
    <source>
        <dbReference type="ARBA" id="ARBA00022908"/>
    </source>
</evidence>
<dbReference type="GO" id="GO:0003677">
    <property type="term" value="F:DNA binding"/>
    <property type="evidence" value="ECO:0007669"/>
    <property type="project" value="UniProtKB-UniRule"/>
</dbReference>
<dbReference type="EMBL" id="CP001366">
    <property type="protein sequence ID" value="ACM58770.1"/>
    <property type="molecule type" value="Genomic_DNA"/>
</dbReference>
<dbReference type="HOGENOM" id="CLU_062981_0_0_2"/>
<evidence type="ECO:0000313" key="8">
    <source>
        <dbReference type="EMBL" id="ACM58770.1"/>
    </source>
</evidence>
<evidence type="ECO:0000256" key="2">
    <source>
        <dbReference type="ARBA" id="ARBA00023125"/>
    </source>
</evidence>
<dbReference type="GO" id="GO:0015074">
    <property type="term" value="P:DNA integration"/>
    <property type="evidence" value="ECO:0007669"/>
    <property type="project" value="UniProtKB-KW"/>
</dbReference>
<dbReference type="eggNOG" id="arCOG01248">
    <property type="taxonomic scope" value="Archaea"/>
</dbReference>
<dbReference type="CDD" id="cd00397">
    <property type="entry name" value="DNA_BRE_C"/>
    <property type="match status" value="1"/>
</dbReference>
<dbReference type="InterPro" id="IPR044068">
    <property type="entry name" value="CB"/>
</dbReference>
<evidence type="ECO:0000259" key="6">
    <source>
        <dbReference type="PROSITE" id="PS51898"/>
    </source>
</evidence>
<evidence type="ECO:0000256" key="5">
    <source>
        <dbReference type="SAM" id="MobiDB-lite"/>
    </source>
</evidence>
<dbReference type="InterPro" id="IPR050090">
    <property type="entry name" value="Tyrosine_recombinase_XerCD"/>
</dbReference>
<dbReference type="RefSeq" id="WP_015911613.1">
    <property type="nucleotide sequence ID" value="NC_012028.1"/>
</dbReference>
<dbReference type="InterPro" id="IPR011010">
    <property type="entry name" value="DNA_brk_join_enz"/>
</dbReference>
<dbReference type="Gene3D" id="1.10.443.10">
    <property type="entry name" value="Intergrase catalytic core"/>
    <property type="match status" value="1"/>
</dbReference>
<keyword evidence="9" id="KW-1185">Reference proteome</keyword>
<reference evidence="8 9" key="1">
    <citation type="journal article" date="2016" name="Stand. Genomic Sci.">
        <title>Complete genome sequence of the Antarctic Halorubrum lacusprofundi type strain ACAM 34.</title>
        <authorList>
            <person name="Anderson I.J."/>
            <person name="DasSarma P."/>
            <person name="Lucas S."/>
            <person name="Copeland A."/>
            <person name="Lapidus A."/>
            <person name="Del Rio T.G."/>
            <person name="Tice H."/>
            <person name="Dalin E."/>
            <person name="Bruce D.C."/>
            <person name="Goodwin L."/>
            <person name="Pitluck S."/>
            <person name="Sims D."/>
            <person name="Brettin T.S."/>
            <person name="Detter J.C."/>
            <person name="Han C.S."/>
            <person name="Larimer F."/>
            <person name="Hauser L."/>
            <person name="Land M."/>
            <person name="Ivanova N."/>
            <person name="Richardson P."/>
            <person name="Cavicchioli R."/>
            <person name="DasSarma S."/>
            <person name="Woese C.R."/>
            <person name="Kyrpides N.C."/>
        </authorList>
    </citation>
    <scope>NUCLEOTIDE SEQUENCE [LARGE SCALE GENOMIC DNA]</scope>
    <source>
        <strain evidence="9">ATCC 49239 / DSM 5036 / JCM 8891 / ACAM 34</strain>
    </source>
</reference>
<evidence type="ECO:0000313" key="9">
    <source>
        <dbReference type="Proteomes" id="UP000000740"/>
    </source>
</evidence>
<dbReference type="SUPFAM" id="SSF56349">
    <property type="entry name" value="DNA breaking-rejoining enzymes"/>
    <property type="match status" value="1"/>
</dbReference>
<dbReference type="AlphaFoldDB" id="B9LVQ7"/>
<dbReference type="InterPro" id="IPR013762">
    <property type="entry name" value="Integrase-like_cat_sf"/>
</dbReference>
<dbReference type="PROSITE" id="PS51900">
    <property type="entry name" value="CB"/>
    <property type="match status" value="1"/>
</dbReference>
<dbReference type="KEGG" id="hla:Hlac_3240"/>
<dbReference type="InterPro" id="IPR010998">
    <property type="entry name" value="Integrase_recombinase_N"/>
</dbReference>
<accession>B9LVQ7</accession>
<evidence type="ECO:0000259" key="7">
    <source>
        <dbReference type="PROSITE" id="PS51900"/>
    </source>
</evidence>
<proteinExistence type="predicted"/>
<keyword evidence="2 4" id="KW-0238">DNA-binding</keyword>
<keyword evidence="3" id="KW-0233">DNA recombination</keyword>
<dbReference type="Proteomes" id="UP000000740">
    <property type="component" value="Chromosome 2"/>
</dbReference>
<dbReference type="InterPro" id="IPR002104">
    <property type="entry name" value="Integrase_catalytic"/>
</dbReference>
<dbReference type="GO" id="GO:0006310">
    <property type="term" value="P:DNA recombination"/>
    <property type="evidence" value="ECO:0007669"/>
    <property type="project" value="UniProtKB-KW"/>
</dbReference>
<dbReference type="PANTHER" id="PTHR30349:SF41">
    <property type="entry name" value="INTEGRASE_RECOMBINASE PROTEIN MJ0367-RELATED"/>
    <property type="match status" value="1"/>
</dbReference>
<feature type="region of interest" description="Disordered" evidence="5">
    <location>
        <begin position="123"/>
        <end position="142"/>
    </location>
</feature>
<dbReference type="GeneID" id="7398841"/>
<dbReference type="Gene3D" id="1.10.150.130">
    <property type="match status" value="1"/>
</dbReference>
<feature type="compositionally biased region" description="Polar residues" evidence="5">
    <location>
        <begin position="133"/>
        <end position="142"/>
    </location>
</feature>
<keyword evidence="1" id="KW-0229">DNA integration</keyword>